<dbReference type="Proteomes" id="UP000054988">
    <property type="component" value="Unassembled WGS sequence"/>
</dbReference>
<accession>A0A0W0ETT8</accession>
<organism evidence="1 2">
    <name type="scientific">Moniliophthora roreri</name>
    <name type="common">Frosty pod rot fungus</name>
    <name type="synonym">Monilia roreri</name>
    <dbReference type="NCBI Taxonomy" id="221103"/>
    <lineage>
        <taxon>Eukaryota</taxon>
        <taxon>Fungi</taxon>
        <taxon>Dikarya</taxon>
        <taxon>Basidiomycota</taxon>
        <taxon>Agaricomycotina</taxon>
        <taxon>Agaricomycetes</taxon>
        <taxon>Agaricomycetidae</taxon>
        <taxon>Agaricales</taxon>
        <taxon>Marasmiineae</taxon>
        <taxon>Marasmiaceae</taxon>
        <taxon>Moniliophthora</taxon>
    </lineage>
</organism>
<evidence type="ECO:0000313" key="2">
    <source>
        <dbReference type="Proteomes" id="UP000054988"/>
    </source>
</evidence>
<sequence>MLQKMILNADGSELEDISILLSGRHAILKTFLSKKCGHTVFQLSISGMQYHAANLELPNDDDAI</sequence>
<gene>
    <name evidence="1" type="ORF">WG66_20003</name>
</gene>
<reference evidence="1 2" key="1">
    <citation type="submission" date="2015-12" db="EMBL/GenBank/DDBJ databases">
        <title>Draft genome sequence of Moniliophthora roreri, the causal agent of frosty pod rot of cacao.</title>
        <authorList>
            <person name="Aime M.C."/>
            <person name="Diaz-Valderrama J.R."/>
            <person name="Kijpornyongpan T."/>
            <person name="Phillips-Mora W."/>
        </authorList>
    </citation>
    <scope>NUCLEOTIDE SEQUENCE [LARGE SCALE GENOMIC DNA]</scope>
    <source>
        <strain evidence="1 2">MCA 2952</strain>
    </source>
</reference>
<evidence type="ECO:0000313" key="1">
    <source>
        <dbReference type="EMBL" id="KTB27448.1"/>
    </source>
</evidence>
<dbReference type="AlphaFoldDB" id="A0A0W0ETT8"/>
<proteinExistence type="predicted"/>
<name>A0A0W0ETT8_MONRR</name>
<protein>
    <submittedName>
        <fullName evidence="1">Uncharacterized protein</fullName>
    </submittedName>
</protein>
<comment type="caution">
    <text evidence="1">The sequence shown here is derived from an EMBL/GenBank/DDBJ whole genome shotgun (WGS) entry which is preliminary data.</text>
</comment>
<dbReference type="EMBL" id="LATX01002554">
    <property type="protein sequence ID" value="KTB27448.1"/>
    <property type="molecule type" value="Genomic_DNA"/>
</dbReference>